<dbReference type="SMART" id="SM00881">
    <property type="entry name" value="CoA_binding"/>
    <property type="match status" value="1"/>
</dbReference>
<evidence type="ECO:0000259" key="2">
    <source>
        <dbReference type="PROSITE" id="PS50975"/>
    </source>
</evidence>
<proteinExistence type="predicted"/>
<reference evidence="4" key="1">
    <citation type="journal article" date="2019" name="Int. J. Syst. Evol. Microbiol.">
        <title>The Global Catalogue of Microorganisms (GCM) 10K type strain sequencing project: providing services to taxonomists for standard genome sequencing and annotation.</title>
        <authorList>
            <consortium name="The Broad Institute Genomics Platform"/>
            <consortium name="The Broad Institute Genome Sequencing Center for Infectious Disease"/>
            <person name="Wu L."/>
            <person name="Ma J."/>
        </authorList>
    </citation>
    <scope>NUCLEOTIDE SEQUENCE [LARGE SCALE GENOMIC DNA]</scope>
    <source>
        <strain evidence="4">JCM 17979</strain>
    </source>
</reference>
<dbReference type="SUPFAM" id="SSF52210">
    <property type="entry name" value="Succinyl-CoA synthetase domains"/>
    <property type="match status" value="2"/>
</dbReference>
<comment type="caution">
    <text evidence="3">The sequence shown here is derived from an EMBL/GenBank/DDBJ whole genome shotgun (WGS) entry which is preliminary data.</text>
</comment>
<dbReference type="Proteomes" id="UP001500928">
    <property type="component" value="Unassembled WGS sequence"/>
</dbReference>
<dbReference type="InterPro" id="IPR016102">
    <property type="entry name" value="Succinyl-CoA_synth-like"/>
</dbReference>
<dbReference type="Pfam" id="PF19045">
    <property type="entry name" value="Ligase_CoA_2"/>
    <property type="match status" value="1"/>
</dbReference>
<dbReference type="InterPro" id="IPR032875">
    <property type="entry name" value="Succ_CoA_lig_flav_dom"/>
</dbReference>
<dbReference type="SUPFAM" id="SSF56059">
    <property type="entry name" value="Glutathione synthetase ATP-binding domain-like"/>
    <property type="match status" value="1"/>
</dbReference>
<organism evidence="3 4">
    <name type="scientific">Actinomycetospora chlora</name>
    <dbReference type="NCBI Taxonomy" id="663608"/>
    <lineage>
        <taxon>Bacteria</taxon>
        <taxon>Bacillati</taxon>
        <taxon>Actinomycetota</taxon>
        <taxon>Actinomycetes</taxon>
        <taxon>Pseudonocardiales</taxon>
        <taxon>Pseudonocardiaceae</taxon>
        <taxon>Actinomycetospora</taxon>
    </lineage>
</organism>
<dbReference type="Gene3D" id="3.30.1490.20">
    <property type="entry name" value="ATP-grasp fold, A domain"/>
    <property type="match status" value="1"/>
</dbReference>
<name>A0ABP9AA60_9PSEU</name>
<dbReference type="PANTHER" id="PTHR42793">
    <property type="entry name" value="COA BINDING DOMAIN CONTAINING PROTEIN"/>
    <property type="match status" value="1"/>
</dbReference>
<sequence>MMSDRLCVADPATYRRPVTDAPPAPATDWARVLAPRSVALVGATGRTNNPMARPLRWLTERGFAGAVHPINPKYAELAGVPCAPSLADVPGGVDLVLALVPAERAAAAVTEAGAAGAALVIVFASGFAEVGPEGRARQDELVAAARTAGTRVLGPNCQGIYDARSRLFATFTSAGERPLAGSSGIAYVGQSGAVGGSVLDVAAERGLDLTAWVSTGNEADVGLTEVGRHLVADPDVDVLTVYAESLPDPAGYEALAAEAAAAGTALVVLRSGRSVPGRRAAVSHTGAMLGDDTAFTLVSRRYGVVLVDDVEELLAAAVVLRGHRAPAGRRLGLVTSSGGAGILAADRASEVGLEVPELTAETQEKLARLVPAFGAVANPVDVTAQLFNVGGGFGEVCGLVRADGAVDAVLVLLTMLVGDTATDLARDLVATVAEQGPDAPPVAVVWMAGEDGTAPARTVLRDAGIPVFSSIALAVRVLDAIAPHPRSDPVAPEPAPPVDGDGWALLDALGVPRPRALTSTDPHETTVAVEELGGRAVLKAVVPGLEHKTEAGAVRLDVTTDAAATVHAELAALPGCTGVHVQERVPAGVELLVAVDGGRDGWPPVLTVGHGGTATEIHHDVAHALAPVDAATARSLLASLRCWPLLAGHRGAAGVDLDVAADAIVRISRAAAVPGLGELEVNPLVCASNAALLASGARIATSSPARHAGAVAVDVLRTEQ</sequence>
<dbReference type="Gene3D" id="3.40.50.720">
    <property type="entry name" value="NAD(P)-binding Rossmann-like Domain"/>
    <property type="match status" value="1"/>
</dbReference>
<keyword evidence="4" id="KW-1185">Reference proteome</keyword>
<dbReference type="InterPro" id="IPR003781">
    <property type="entry name" value="CoA-bd"/>
</dbReference>
<evidence type="ECO:0000313" key="4">
    <source>
        <dbReference type="Proteomes" id="UP001500928"/>
    </source>
</evidence>
<keyword evidence="1" id="KW-0547">Nucleotide-binding</keyword>
<dbReference type="Pfam" id="PF13607">
    <property type="entry name" value="Succ_CoA_lig"/>
    <property type="match status" value="1"/>
</dbReference>
<dbReference type="InterPro" id="IPR011761">
    <property type="entry name" value="ATP-grasp"/>
</dbReference>
<keyword evidence="3" id="KW-0436">Ligase</keyword>
<accession>A0ABP9AA60</accession>
<protein>
    <submittedName>
        <fullName evidence="3">Acetate--CoA ligase family protein</fullName>
    </submittedName>
</protein>
<dbReference type="InterPro" id="IPR036291">
    <property type="entry name" value="NAD(P)-bd_dom_sf"/>
</dbReference>
<dbReference type="GO" id="GO:0016874">
    <property type="term" value="F:ligase activity"/>
    <property type="evidence" value="ECO:0007669"/>
    <property type="project" value="UniProtKB-KW"/>
</dbReference>
<dbReference type="InterPro" id="IPR043938">
    <property type="entry name" value="Ligase_CoA_dom"/>
</dbReference>
<dbReference type="Pfam" id="PF13549">
    <property type="entry name" value="ATP-grasp_5"/>
    <property type="match status" value="1"/>
</dbReference>
<dbReference type="InterPro" id="IPR013815">
    <property type="entry name" value="ATP_grasp_subdomain_1"/>
</dbReference>
<dbReference type="Gene3D" id="3.40.50.261">
    <property type="entry name" value="Succinyl-CoA synthetase domains"/>
    <property type="match status" value="2"/>
</dbReference>
<dbReference type="SUPFAM" id="SSF51735">
    <property type="entry name" value="NAD(P)-binding Rossmann-fold domains"/>
    <property type="match status" value="1"/>
</dbReference>
<dbReference type="EMBL" id="BAABHO010000004">
    <property type="protein sequence ID" value="GAA4777491.1"/>
    <property type="molecule type" value="Genomic_DNA"/>
</dbReference>
<evidence type="ECO:0000256" key="1">
    <source>
        <dbReference type="PROSITE-ProRule" id="PRU00409"/>
    </source>
</evidence>
<dbReference type="PROSITE" id="PS50975">
    <property type="entry name" value="ATP_GRASP"/>
    <property type="match status" value="1"/>
</dbReference>
<feature type="domain" description="ATP-grasp" evidence="2">
    <location>
        <begin position="503"/>
        <end position="712"/>
    </location>
</feature>
<gene>
    <name evidence="3" type="ORF">GCM10023200_07940</name>
</gene>
<dbReference type="Gene3D" id="3.30.470.20">
    <property type="entry name" value="ATP-grasp fold, B domain"/>
    <property type="match status" value="1"/>
</dbReference>
<keyword evidence="1" id="KW-0067">ATP-binding</keyword>
<dbReference type="PANTHER" id="PTHR42793:SF4">
    <property type="entry name" value="BLL6376 PROTEIN"/>
    <property type="match status" value="1"/>
</dbReference>
<evidence type="ECO:0000313" key="3">
    <source>
        <dbReference type="EMBL" id="GAA4777491.1"/>
    </source>
</evidence>
<dbReference type="Pfam" id="PF13380">
    <property type="entry name" value="CoA_binding_2"/>
    <property type="match status" value="1"/>
</dbReference>